<proteinExistence type="inferred from homology"/>
<evidence type="ECO:0000313" key="8">
    <source>
        <dbReference type="EMBL" id="VDD96874.1"/>
    </source>
</evidence>
<dbReference type="InterPro" id="IPR006575">
    <property type="entry name" value="RWD_dom"/>
</dbReference>
<dbReference type="GO" id="GO:0140469">
    <property type="term" value="P:GCN2-mediated signaling"/>
    <property type="evidence" value="ECO:0007669"/>
    <property type="project" value="TreeGrafter"/>
</dbReference>
<reference evidence="10" key="1">
    <citation type="submission" date="2017-02" db="UniProtKB">
        <authorList>
            <consortium name="WormBaseParasite"/>
        </authorList>
    </citation>
    <scope>IDENTIFICATION</scope>
</reference>
<dbReference type="CDD" id="cd23821">
    <property type="entry name" value="RWD_IMPACT"/>
    <property type="match status" value="1"/>
</dbReference>
<dbReference type="STRING" id="51028.A0A0N4VN79"/>
<dbReference type="SUPFAM" id="SSF54495">
    <property type="entry name" value="UBC-like"/>
    <property type="match status" value="1"/>
</dbReference>
<dbReference type="PANTHER" id="PTHR16301:SF25">
    <property type="entry name" value="PROTEIN IMPACT"/>
    <property type="match status" value="1"/>
</dbReference>
<sequence length="266" mass="29846">MSEDDLDIQLEEIQSISAIYGDLVSLDSPSRLNIKFDYDVQLTIDLPPDYPSSSAPTFEISAPSLRAAQKDEISAQLQEVYLQNLGQQILYQWINVVIEYLANSDMDCNGNQSTSSDEGTELNHNLRESEVLHIEVPPISSGDVLVDRKSIFQAHVAHIKSKEEAMLVLNKLKENGKIARATHNMYAWITEENANSRVTKQHDCEDDGETGAGAKLLHLLELMKAKNVIVIVTRWYGGIHLGPDRFRHICNVAREVLKENGFSNRS</sequence>
<dbReference type="SMART" id="SM00591">
    <property type="entry name" value="RWD"/>
    <property type="match status" value="1"/>
</dbReference>
<dbReference type="PROSITE" id="PS50908">
    <property type="entry name" value="RWD"/>
    <property type="match status" value="1"/>
</dbReference>
<gene>
    <name evidence="8" type="ORF">EVEC_LOCUS11625</name>
</gene>
<keyword evidence="5" id="KW-0810">Translation regulation</keyword>
<dbReference type="InterPro" id="IPR016135">
    <property type="entry name" value="UBQ-conjugating_enzyme/RWD"/>
</dbReference>
<evidence type="ECO:0000256" key="1">
    <source>
        <dbReference type="ARBA" id="ARBA00004496"/>
    </source>
</evidence>
<comment type="similarity">
    <text evidence="2">Belongs to the IMPACT family.</text>
</comment>
<evidence type="ECO:0000256" key="5">
    <source>
        <dbReference type="ARBA" id="ARBA00022845"/>
    </source>
</evidence>
<dbReference type="WBParaSite" id="EVEC_0001242501-mRNA-1">
    <property type="protein sequence ID" value="EVEC_0001242501-mRNA-1"/>
    <property type="gene ID" value="EVEC_0001242501"/>
</dbReference>
<dbReference type="InterPro" id="IPR001498">
    <property type="entry name" value="Impact_N"/>
</dbReference>
<feature type="domain" description="RWD" evidence="7">
    <location>
        <begin position="11"/>
        <end position="104"/>
    </location>
</feature>
<evidence type="ECO:0000256" key="2">
    <source>
        <dbReference type="ARBA" id="ARBA00007665"/>
    </source>
</evidence>
<dbReference type="Gene3D" id="3.30.230.30">
    <property type="entry name" value="Impact, N-terminal domain"/>
    <property type="match status" value="1"/>
</dbReference>
<dbReference type="Proteomes" id="UP000274131">
    <property type="component" value="Unassembled WGS sequence"/>
</dbReference>
<keyword evidence="9" id="KW-1185">Reference proteome</keyword>
<dbReference type="EMBL" id="UXUI01012414">
    <property type="protein sequence ID" value="VDD96874.1"/>
    <property type="molecule type" value="Genomic_DNA"/>
</dbReference>
<evidence type="ECO:0000256" key="4">
    <source>
        <dbReference type="ARBA" id="ARBA00022491"/>
    </source>
</evidence>
<evidence type="ECO:0000256" key="3">
    <source>
        <dbReference type="ARBA" id="ARBA00022490"/>
    </source>
</evidence>
<keyword evidence="6" id="KW-0346">Stress response</keyword>
<evidence type="ECO:0000259" key="7">
    <source>
        <dbReference type="PROSITE" id="PS50908"/>
    </source>
</evidence>
<dbReference type="GO" id="GO:0005737">
    <property type="term" value="C:cytoplasm"/>
    <property type="evidence" value="ECO:0007669"/>
    <property type="project" value="UniProtKB-SubCell"/>
</dbReference>
<dbReference type="InterPro" id="IPR020568">
    <property type="entry name" value="Ribosomal_Su5_D2-typ_SF"/>
</dbReference>
<dbReference type="Pfam" id="PF05773">
    <property type="entry name" value="RWD"/>
    <property type="match status" value="1"/>
</dbReference>
<organism evidence="10">
    <name type="scientific">Enterobius vermicularis</name>
    <name type="common">Human pinworm</name>
    <dbReference type="NCBI Taxonomy" id="51028"/>
    <lineage>
        <taxon>Eukaryota</taxon>
        <taxon>Metazoa</taxon>
        <taxon>Ecdysozoa</taxon>
        <taxon>Nematoda</taxon>
        <taxon>Chromadorea</taxon>
        <taxon>Rhabditida</taxon>
        <taxon>Spirurina</taxon>
        <taxon>Oxyuridomorpha</taxon>
        <taxon>Oxyuroidea</taxon>
        <taxon>Oxyuridae</taxon>
        <taxon>Enterobius</taxon>
    </lineage>
</organism>
<dbReference type="Gene3D" id="3.10.110.10">
    <property type="entry name" value="Ubiquitin Conjugating Enzyme"/>
    <property type="match status" value="1"/>
</dbReference>
<dbReference type="OrthoDB" id="69641at2759"/>
<dbReference type="SUPFAM" id="SSF54211">
    <property type="entry name" value="Ribosomal protein S5 domain 2-like"/>
    <property type="match status" value="1"/>
</dbReference>
<dbReference type="Pfam" id="PF01205">
    <property type="entry name" value="Impact_N"/>
    <property type="match status" value="1"/>
</dbReference>
<dbReference type="GO" id="GO:0006446">
    <property type="term" value="P:regulation of translational initiation"/>
    <property type="evidence" value="ECO:0007669"/>
    <property type="project" value="TreeGrafter"/>
</dbReference>
<dbReference type="InterPro" id="IPR036956">
    <property type="entry name" value="Impact_N_sf"/>
</dbReference>
<evidence type="ECO:0000313" key="9">
    <source>
        <dbReference type="Proteomes" id="UP000274131"/>
    </source>
</evidence>
<reference evidence="8 9" key="2">
    <citation type="submission" date="2018-10" db="EMBL/GenBank/DDBJ databases">
        <authorList>
            <consortium name="Pathogen Informatics"/>
        </authorList>
    </citation>
    <scope>NUCLEOTIDE SEQUENCE [LARGE SCALE GENOMIC DNA]</scope>
</reference>
<dbReference type="InterPro" id="IPR023582">
    <property type="entry name" value="Impact"/>
</dbReference>
<accession>A0A0N4VN79</accession>
<comment type="subcellular location">
    <subcellularLocation>
        <location evidence="1">Cytoplasm</location>
    </subcellularLocation>
</comment>
<dbReference type="AlphaFoldDB" id="A0A0N4VN79"/>
<evidence type="ECO:0000256" key="6">
    <source>
        <dbReference type="ARBA" id="ARBA00023016"/>
    </source>
</evidence>
<protein>
    <submittedName>
        <fullName evidence="10">RWD domain-containing protein</fullName>
    </submittedName>
</protein>
<dbReference type="PANTHER" id="PTHR16301">
    <property type="entry name" value="IMPACT-RELATED"/>
    <property type="match status" value="1"/>
</dbReference>
<evidence type="ECO:0000313" key="10">
    <source>
        <dbReference type="WBParaSite" id="EVEC_0001242501-mRNA-1"/>
    </source>
</evidence>
<keyword evidence="3" id="KW-0963">Cytoplasm</keyword>
<keyword evidence="4" id="KW-0678">Repressor</keyword>
<name>A0A0N4VN79_ENTVE</name>